<dbReference type="PANTHER" id="PTHR23407:SF1">
    <property type="entry name" value="5-FORMYLTETRAHYDROFOLATE CYCLO-LIGASE"/>
    <property type="match status" value="1"/>
</dbReference>
<dbReference type="Pfam" id="PF01812">
    <property type="entry name" value="5-FTHF_cyc-lig"/>
    <property type="match status" value="1"/>
</dbReference>
<dbReference type="KEGG" id="tpsc:RBB77_19535"/>
<dbReference type="EC" id="6.3.3.2" evidence="5"/>
<comment type="similarity">
    <text evidence="1 5">Belongs to the 5-formyltetrahydrofolate cyclo-ligase family.</text>
</comment>
<comment type="catalytic activity">
    <reaction evidence="5">
        <text>(6S)-5-formyl-5,6,7,8-tetrahydrofolate + ATP = (6R)-5,10-methenyltetrahydrofolate + ADP + phosphate</text>
        <dbReference type="Rhea" id="RHEA:10488"/>
        <dbReference type="ChEBI" id="CHEBI:30616"/>
        <dbReference type="ChEBI" id="CHEBI:43474"/>
        <dbReference type="ChEBI" id="CHEBI:57455"/>
        <dbReference type="ChEBI" id="CHEBI:57457"/>
        <dbReference type="ChEBI" id="CHEBI:456216"/>
        <dbReference type="EC" id="6.3.3.2"/>
    </reaction>
</comment>
<organism evidence="6">
    <name type="scientific">Tunturiibacter psychrotolerans</name>
    <dbReference type="NCBI Taxonomy" id="3069686"/>
    <lineage>
        <taxon>Bacteria</taxon>
        <taxon>Pseudomonadati</taxon>
        <taxon>Acidobacteriota</taxon>
        <taxon>Terriglobia</taxon>
        <taxon>Terriglobales</taxon>
        <taxon>Acidobacteriaceae</taxon>
        <taxon>Tunturiibacter</taxon>
    </lineage>
</organism>
<dbReference type="InterPro" id="IPR024185">
    <property type="entry name" value="FTHF_cligase-like_sf"/>
</dbReference>
<keyword evidence="5" id="KW-0460">Magnesium</keyword>
<dbReference type="AlphaFoldDB" id="A0AAU7ZNT2"/>
<dbReference type="SUPFAM" id="SSF100950">
    <property type="entry name" value="NagB/RpiA/CoA transferase-like"/>
    <property type="match status" value="1"/>
</dbReference>
<evidence type="ECO:0000313" key="6">
    <source>
        <dbReference type="EMBL" id="XCB32603.1"/>
    </source>
</evidence>
<dbReference type="EMBL" id="CP132942">
    <property type="protein sequence ID" value="XCB32603.1"/>
    <property type="molecule type" value="Genomic_DNA"/>
</dbReference>
<feature type="binding site" evidence="4">
    <location>
        <position position="69"/>
    </location>
    <ligand>
        <name>substrate</name>
    </ligand>
</feature>
<dbReference type="InterPro" id="IPR002698">
    <property type="entry name" value="FTHF_cligase"/>
</dbReference>
<feature type="binding site" evidence="4">
    <location>
        <begin position="143"/>
        <end position="151"/>
    </location>
    <ligand>
        <name>ATP</name>
        <dbReference type="ChEBI" id="CHEBI:30616"/>
    </ligand>
</feature>
<keyword evidence="2 4" id="KW-0547">Nucleotide-binding</keyword>
<keyword evidence="5" id="KW-0479">Metal-binding</keyword>
<accession>A0AAU7ZNT2</accession>
<evidence type="ECO:0000256" key="2">
    <source>
        <dbReference type="ARBA" id="ARBA00022741"/>
    </source>
</evidence>
<dbReference type="InterPro" id="IPR037171">
    <property type="entry name" value="NagB/RpiA_transferase-like"/>
</dbReference>
<evidence type="ECO:0000256" key="4">
    <source>
        <dbReference type="PIRSR" id="PIRSR006806-1"/>
    </source>
</evidence>
<dbReference type="GO" id="GO:0046872">
    <property type="term" value="F:metal ion binding"/>
    <property type="evidence" value="ECO:0007669"/>
    <property type="project" value="UniProtKB-KW"/>
</dbReference>
<proteinExistence type="inferred from homology"/>
<dbReference type="GO" id="GO:0035999">
    <property type="term" value="P:tetrahydrofolate interconversion"/>
    <property type="evidence" value="ECO:0007669"/>
    <property type="project" value="TreeGrafter"/>
</dbReference>
<reference evidence="6" key="1">
    <citation type="submission" date="2023-08" db="EMBL/GenBank/DDBJ databases">
        <authorList>
            <person name="Messyasz A."/>
            <person name="Mannisto M.K."/>
            <person name="Kerkhof L.J."/>
            <person name="Haggblom M."/>
        </authorList>
    </citation>
    <scope>NUCLEOTIDE SEQUENCE</scope>
    <source>
        <strain evidence="6">X5P6</strain>
    </source>
</reference>
<evidence type="ECO:0000256" key="3">
    <source>
        <dbReference type="ARBA" id="ARBA00022840"/>
    </source>
</evidence>
<reference evidence="6" key="2">
    <citation type="journal article" date="2024" name="Environ. Microbiol.">
        <title>Genome analysis and description of Tunturibacter gen. nov. expands the diversity of Terriglobia in tundra soils.</title>
        <authorList>
            <person name="Messyasz A."/>
            <person name="Mannisto M.K."/>
            <person name="Kerkhof L.J."/>
            <person name="Haggblom M.M."/>
        </authorList>
    </citation>
    <scope>NUCLEOTIDE SEQUENCE</scope>
    <source>
        <strain evidence="6">X5P6</strain>
    </source>
</reference>
<dbReference type="GO" id="GO:0030272">
    <property type="term" value="F:5-formyltetrahydrofolate cyclo-ligase activity"/>
    <property type="evidence" value="ECO:0007669"/>
    <property type="project" value="UniProtKB-EC"/>
</dbReference>
<gene>
    <name evidence="6" type="ORF">RBB77_19535</name>
</gene>
<dbReference type="GO" id="GO:0005524">
    <property type="term" value="F:ATP binding"/>
    <property type="evidence" value="ECO:0007669"/>
    <property type="project" value="UniProtKB-KW"/>
</dbReference>
<dbReference type="Gene3D" id="3.40.50.10420">
    <property type="entry name" value="NagB/RpiA/CoA transferase-like"/>
    <property type="match status" value="1"/>
</dbReference>
<dbReference type="PIRSF" id="PIRSF006806">
    <property type="entry name" value="FTHF_cligase"/>
    <property type="match status" value="1"/>
</dbReference>
<keyword evidence="3 4" id="KW-0067">ATP-binding</keyword>
<dbReference type="PANTHER" id="PTHR23407">
    <property type="entry name" value="ATPASE INHIBITOR/5-FORMYLTETRAHYDROFOLATE CYCLO-LIGASE"/>
    <property type="match status" value="1"/>
</dbReference>
<protein>
    <recommendedName>
        <fullName evidence="5">5-formyltetrahydrofolate cyclo-ligase</fullName>
        <ecNumber evidence="5">6.3.3.2</ecNumber>
    </recommendedName>
</protein>
<evidence type="ECO:0000256" key="1">
    <source>
        <dbReference type="ARBA" id="ARBA00010638"/>
    </source>
</evidence>
<dbReference type="NCBIfam" id="TIGR02727">
    <property type="entry name" value="MTHFS_bact"/>
    <property type="match status" value="1"/>
</dbReference>
<sequence length="200" mass="22221">MNPGFAGTGQEAQLIAWREQKRSELLELRTSFPEKQRTSASDDVLNGVNSIFQSHGTRIAGFYWPFRGEIEVFPLIHRFLAEGGTAALPMVVGRSQPLTFRLWTPGCRMVAGVFGIPYPAESRVLVPDTLVVPLVGYDDCCYRLGYGGGYYDRTLAAAEPKPLSIGVGFAALRLETIWPQQYDVPMDYVVTEAETIRRSV</sequence>
<comment type="cofactor">
    <cofactor evidence="5">
        <name>Mg(2+)</name>
        <dbReference type="ChEBI" id="CHEBI:18420"/>
    </cofactor>
</comment>
<evidence type="ECO:0000256" key="5">
    <source>
        <dbReference type="RuleBase" id="RU361279"/>
    </source>
</evidence>
<name>A0AAU7ZNT2_9BACT</name>
<dbReference type="GO" id="GO:0009396">
    <property type="term" value="P:folic acid-containing compound biosynthetic process"/>
    <property type="evidence" value="ECO:0007669"/>
    <property type="project" value="TreeGrafter"/>
</dbReference>
<keyword evidence="6" id="KW-0436">Ligase</keyword>